<dbReference type="EMBL" id="JAOWKW010000001">
    <property type="protein sequence ID" value="MCV2877624.1"/>
    <property type="molecule type" value="Genomic_DNA"/>
</dbReference>
<organism evidence="2 3">
    <name type="scientific">Sedimentimonas flavescens</name>
    <dbReference type="NCBI Taxonomy" id="2851012"/>
    <lineage>
        <taxon>Bacteria</taxon>
        <taxon>Pseudomonadati</taxon>
        <taxon>Pseudomonadota</taxon>
        <taxon>Alphaproteobacteria</taxon>
        <taxon>Rhodobacterales</taxon>
        <taxon>Rhodobacter group</taxon>
        <taxon>Sedimentimonas</taxon>
    </lineage>
</organism>
<evidence type="ECO:0000313" key="2">
    <source>
        <dbReference type="EMBL" id="MCV2877624.1"/>
    </source>
</evidence>
<feature type="transmembrane region" description="Helical" evidence="1">
    <location>
        <begin position="21"/>
        <end position="39"/>
    </location>
</feature>
<evidence type="ECO:0000313" key="3">
    <source>
        <dbReference type="Proteomes" id="UP001526166"/>
    </source>
</evidence>
<reference evidence="2 3" key="1">
    <citation type="submission" date="2022-10" db="EMBL/GenBank/DDBJ databases">
        <title>Sinirhodobacter sp. nov., isolated from ocean surface sediments.</title>
        <authorList>
            <person name="He W."/>
            <person name="Wang L."/>
            <person name="Zhang D.-F."/>
        </authorList>
    </citation>
    <scope>NUCLEOTIDE SEQUENCE [LARGE SCALE GENOMIC DNA]</scope>
    <source>
        <strain evidence="2 3">WL0115</strain>
    </source>
</reference>
<name>A0ABT2ZV55_9RHOB</name>
<protein>
    <submittedName>
        <fullName evidence="2">Uncharacterized protein</fullName>
    </submittedName>
</protein>
<keyword evidence="1" id="KW-1133">Transmembrane helix</keyword>
<evidence type="ECO:0000256" key="1">
    <source>
        <dbReference type="SAM" id="Phobius"/>
    </source>
</evidence>
<keyword evidence="3" id="KW-1185">Reference proteome</keyword>
<dbReference type="RefSeq" id="WP_263846909.1">
    <property type="nucleotide sequence ID" value="NZ_JAOWKW010000001.1"/>
</dbReference>
<proteinExistence type="predicted"/>
<keyword evidence="1" id="KW-0472">Membrane</keyword>
<gene>
    <name evidence="2" type="ORF">OE699_02060</name>
</gene>
<keyword evidence="1" id="KW-0812">Transmembrane</keyword>
<accession>A0ABT2ZV55</accession>
<sequence>MIKSRIVKPTQSPICDLWHRLRVGALGAVLIVAAFAVLSCLI</sequence>
<comment type="caution">
    <text evidence="2">The sequence shown here is derived from an EMBL/GenBank/DDBJ whole genome shotgun (WGS) entry which is preliminary data.</text>
</comment>
<dbReference type="Proteomes" id="UP001526166">
    <property type="component" value="Unassembled WGS sequence"/>
</dbReference>